<name>A0A6S6QGT2_9HYPH</name>
<accession>A0A6S6QGT2</accession>
<dbReference type="EMBL" id="AP023361">
    <property type="protein sequence ID" value="BCJ90353.1"/>
    <property type="molecule type" value="Genomic_DNA"/>
</dbReference>
<organism evidence="1 2">
    <name type="scientific">Terrihabitans soli</name>
    <dbReference type="NCBI Taxonomy" id="708113"/>
    <lineage>
        <taxon>Bacteria</taxon>
        <taxon>Pseudomonadati</taxon>
        <taxon>Pseudomonadota</taxon>
        <taxon>Alphaproteobacteria</taxon>
        <taxon>Hyphomicrobiales</taxon>
        <taxon>Terrihabitans</taxon>
    </lineage>
</organism>
<evidence type="ECO:0000313" key="1">
    <source>
        <dbReference type="EMBL" id="BCJ90353.1"/>
    </source>
</evidence>
<dbReference type="RefSeq" id="WP_222876985.1">
    <property type="nucleotide sequence ID" value="NZ_AP023361.1"/>
</dbReference>
<dbReference type="NCBIfam" id="TIGR04141">
    <property type="entry name" value="TIGR04141 family sporadically distributed protein"/>
    <property type="match status" value="1"/>
</dbReference>
<proteinExistence type="predicted"/>
<sequence length="598" mass="68917">MRRSTPGNIGGREADLEAPLEDAEIGQISFYLAKPALTFDEVIDWESDLRERNAYSNHSFRVEDHACRFLYFESITTKKTPAWLEFINAQLADDEQKSLAAIKSPNANGILGIEIAGRWVLSVFGRSAGTALNRKSIERDFGIKTAMNMCGNEEIRQTHTHSNSLVPTSIARQVSRPSDAFSFALSDGEDLKFISAHIKGEQGVTLQGRDHLTIKILGREKLSWVGLVKRCRAFLDAYDRNDYVDLFPNYRNFQPAPEEKSLLLDKILLATLKERRFDDVQLWVPEFIPNDEYSFSYSDNAKNDNNIYAYLDTEQLADEVGLNNLTLEGLRKRRIFAYSHSEERVISQKWWYLYDCLIFESALDDEYYVLSDGEWKIVSRDFRQAIETFVKTHVREEACEQEYKNIAIGNVAEMKNKEELFNQEVCKRRPTAILFDQAKLRVGTGRKDKEFCDILDLTDDGTMRIINCKPLKGSSAVTYLFAQTRFYCEGFLRDETFLRDIRERIAASTSATRDKYLNHIKPDLKDVLGSDYRVCVWLLCDNRKALPSKHDLPLIAQFELKLMSEHLQHVCKFKDIVLRFIPVSQMSFKRAKAPRKAN</sequence>
<dbReference type="InterPro" id="IPR026487">
    <property type="entry name" value="CHP04141"/>
</dbReference>
<evidence type="ECO:0000313" key="2">
    <source>
        <dbReference type="Proteomes" id="UP000515317"/>
    </source>
</evidence>
<dbReference type="Proteomes" id="UP000515317">
    <property type="component" value="Chromosome"/>
</dbReference>
<evidence type="ECO:0008006" key="3">
    <source>
        <dbReference type="Google" id="ProtNLM"/>
    </source>
</evidence>
<keyword evidence="2" id="KW-1185">Reference proteome</keyword>
<dbReference type="KEGG" id="tso:IZ6_10880"/>
<dbReference type="AlphaFoldDB" id="A0A6S6QGT2"/>
<protein>
    <recommendedName>
        <fullName evidence="3">Sporadically distributed protein, TIGR04141 family</fullName>
    </recommendedName>
</protein>
<dbReference type="Pfam" id="PF19614">
    <property type="entry name" value="DUF6119"/>
    <property type="match status" value="1"/>
</dbReference>
<gene>
    <name evidence="1" type="ORF">IZ6_10880</name>
</gene>
<reference evidence="1 2" key="1">
    <citation type="submission" date="2020-08" db="EMBL/GenBank/DDBJ databases">
        <title>Genome sequence of Rhizobiales bacterium strain IZ6.</title>
        <authorList>
            <person name="Nakai R."/>
            <person name="Naganuma T."/>
        </authorList>
    </citation>
    <scope>NUCLEOTIDE SEQUENCE [LARGE SCALE GENOMIC DNA]</scope>
    <source>
        <strain evidence="1 2">IZ6</strain>
    </source>
</reference>